<dbReference type="EMBL" id="OE001300">
    <property type="protein sequence ID" value="CAD7456486.1"/>
    <property type="molecule type" value="Genomic_DNA"/>
</dbReference>
<dbReference type="InterPro" id="IPR002083">
    <property type="entry name" value="MATH/TRAF_dom"/>
</dbReference>
<dbReference type="InterPro" id="IPR008974">
    <property type="entry name" value="TRAF-like"/>
</dbReference>
<protein>
    <recommendedName>
        <fullName evidence="1">MATH domain-containing protein</fullName>
    </recommendedName>
</protein>
<name>A0A7R9FPQ7_9NEOP</name>
<dbReference type="PANTHER" id="PTHR47022:SF1">
    <property type="entry name" value="BTB AND MATH DOMAIN-CONTAINING PROTEIN 36-RELATED"/>
    <property type="match status" value="1"/>
</dbReference>
<dbReference type="AlphaFoldDB" id="A0A7R9FPQ7"/>
<feature type="domain" description="MATH" evidence="1">
    <location>
        <begin position="218"/>
        <end position="337"/>
    </location>
</feature>
<reference evidence="2" key="1">
    <citation type="submission" date="2020-11" db="EMBL/GenBank/DDBJ databases">
        <authorList>
            <person name="Tran Van P."/>
        </authorList>
    </citation>
    <scope>NUCLEOTIDE SEQUENCE</scope>
</reference>
<dbReference type="Gene3D" id="3.30.710.10">
    <property type="entry name" value="Potassium Channel Kv1.1, Chain A"/>
    <property type="match status" value="1"/>
</dbReference>
<organism evidence="2">
    <name type="scientific">Timema tahoe</name>
    <dbReference type="NCBI Taxonomy" id="61484"/>
    <lineage>
        <taxon>Eukaryota</taxon>
        <taxon>Metazoa</taxon>
        <taxon>Ecdysozoa</taxon>
        <taxon>Arthropoda</taxon>
        <taxon>Hexapoda</taxon>
        <taxon>Insecta</taxon>
        <taxon>Pterygota</taxon>
        <taxon>Neoptera</taxon>
        <taxon>Polyneoptera</taxon>
        <taxon>Phasmatodea</taxon>
        <taxon>Timematodea</taxon>
        <taxon>Timematoidea</taxon>
        <taxon>Timematidae</taxon>
        <taxon>Timema</taxon>
    </lineage>
</organism>
<dbReference type="SUPFAM" id="SSF49599">
    <property type="entry name" value="TRAF domain-like"/>
    <property type="match status" value="1"/>
</dbReference>
<proteinExistence type="predicted"/>
<dbReference type="InterPro" id="IPR011333">
    <property type="entry name" value="SKP1/BTB/POZ_sf"/>
</dbReference>
<dbReference type="PANTHER" id="PTHR47022">
    <property type="entry name" value="BTB AND MATH DOMAIN-CONTAINING PROTEIN 36-RELATED"/>
    <property type="match status" value="1"/>
</dbReference>
<dbReference type="Pfam" id="PF22486">
    <property type="entry name" value="MATH_2"/>
    <property type="match status" value="1"/>
</dbReference>
<gene>
    <name evidence="2" type="ORF">TTEB3V08_LOCUS4514</name>
</gene>
<dbReference type="Gene3D" id="2.60.210.10">
    <property type="entry name" value="Apoptosis, Tumor Necrosis Factor Receptor Associated Protein 2, Chain A"/>
    <property type="match status" value="1"/>
</dbReference>
<sequence>MLCVKLYSLTQTGFTIDGKSEPFWTLAMLFVNVVFPRNQVSFIIIMYPTMTSSYLKLSSLYPIYFEYTGVGCLPTCDADKPPCKLRPAVVCILGHTRIPLPGNCALWIQVLEGPCKMDHVDRYLTAPQSVVTCLCVPESNDCTSAWWCTIGSKGCLETSVGNCLDQSAASPVDSIVVTSHWARCISLLEPCSDKSLGKVYLPVKSLVATTGGMSGHIKIELLNVYKSLVNEGGVLHSEDVFFTHSDWYVLLEHAKGGWLAISLYNQDISSDKHLKCYVEYEIKLLNHFERKSLVFKKNCTFSNGNGWGYEHVMMITDLLNPVKGFVVNNTIVLQLYVAAGPLLKSFLNDKCLKESTTVEISKIVGKNSTLADRSEYLLKEEIGSDCEFIIEGEEQTKIKCSKIFLARASPVFEQMFYGSLGV</sequence>
<evidence type="ECO:0000259" key="1">
    <source>
        <dbReference type="PROSITE" id="PS50144"/>
    </source>
</evidence>
<dbReference type="SUPFAM" id="SSF54695">
    <property type="entry name" value="POZ domain"/>
    <property type="match status" value="1"/>
</dbReference>
<evidence type="ECO:0000313" key="2">
    <source>
        <dbReference type="EMBL" id="CAD7456486.1"/>
    </source>
</evidence>
<accession>A0A7R9FPQ7</accession>
<dbReference type="PROSITE" id="PS50144">
    <property type="entry name" value="MATH"/>
    <property type="match status" value="1"/>
</dbReference>